<name>A0A3G4ZQD1_9VIRU</name>
<evidence type="ECO:0000313" key="1">
    <source>
        <dbReference type="EMBL" id="AYV75823.1"/>
    </source>
</evidence>
<accession>A0A3G4ZQD1</accession>
<reference evidence="1" key="1">
    <citation type="submission" date="2018-10" db="EMBL/GenBank/DDBJ databases">
        <title>Hidden diversity of soil giant viruses.</title>
        <authorList>
            <person name="Schulz F."/>
            <person name="Alteio L."/>
            <person name="Goudeau D."/>
            <person name="Ryan E.M."/>
            <person name="Malmstrom R.R."/>
            <person name="Blanchard J."/>
            <person name="Woyke T."/>
        </authorList>
    </citation>
    <scope>NUCLEOTIDE SEQUENCE</scope>
    <source>
        <strain evidence="1">TEV1</strain>
    </source>
</reference>
<gene>
    <name evidence="1" type="ORF">Terrestrivirus3_92</name>
</gene>
<proteinExistence type="predicted"/>
<protein>
    <submittedName>
        <fullName evidence="1">Late transcription factor VLTF3-like protein</fullName>
    </submittedName>
</protein>
<sequence>MSAFKYKPDKIKHLSNIDTLDTIHRKHVTNFDSRRNNLTDLKNRLLHLEMSFSSINVNQFGDPTLYMKKKSSLKDEINTITGEIYDIENNVSELEYYSNIYDIALDYYYDTDLNNASNTEHVDYQNTQWTLPPNNNVDTLTGHFEVTLNDKYLSDSNNQNKKDGDYDTELDDGKKKLRELQLLSQQKRKPKKITRRRMRKSDINDTTNILDFFSGPITVNTENVKNNTKTEEQLNNPKVEETKTKNKIEYVVTNKATLFDNYMKIINKTSIEKDKKDRLKLCGTCGIEKTILQSEGICVCVKCGEAEPIIIESEIPSHKDTVVEKVHYPYKRINHLMESDLRIVIYVCIY</sequence>
<dbReference type="EMBL" id="MK071981">
    <property type="protein sequence ID" value="AYV75823.1"/>
    <property type="molecule type" value="Genomic_DNA"/>
</dbReference>
<organism evidence="1">
    <name type="scientific">Terrestrivirus sp</name>
    <dbReference type="NCBI Taxonomy" id="2487775"/>
    <lineage>
        <taxon>Viruses</taxon>
        <taxon>Varidnaviria</taxon>
        <taxon>Bamfordvirae</taxon>
        <taxon>Nucleocytoviricota</taxon>
        <taxon>Megaviricetes</taxon>
        <taxon>Imitervirales</taxon>
        <taxon>Mimiviridae</taxon>
        <taxon>Klosneuvirinae</taxon>
    </lineage>
</organism>